<reference evidence="1" key="1">
    <citation type="journal article" date="2025" name="Int. J. Syst. Evol. Microbiol.">
        <title>Inconstantimicrobium mannanitabidum sp. nov., a novel member of the family Clostridiaceae isolated from anoxic soil under the treatment of reductive soil disinfestation.</title>
        <authorList>
            <person name="Ueki A."/>
            <person name="Tonouchi A."/>
            <person name="Honma S."/>
            <person name="Kaku N."/>
            <person name="Ueki K."/>
        </authorList>
    </citation>
    <scope>NUCLEOTIDE SEQUENCE</scope>
    <source>
        <strain evidence="1">TW13</strain>
    </source>
</reference>
<accession>A0ACB5RFC7</accession>
<sequence length="360" mass="41550">MEDYKLLYEEMLRKFTQYKISVEKEIQKLKLQNLEVEQKLNNISNIVEIGKYINSSISSDNLTSRINDMIVGIFGATYSTIYLNKDGEMAVKVTNSNICEKPSKEIELYIRSGREFVINYESGIYPNESVKSNIHSIMGTPICIRNELVGYIVVEHTLMDFFEKENLKFMAGIASQTAIAIENANLYGKLQEVAIKDPLLSIYNRRYFYNFIECRMNLNKKRRFSIVMIDIDDFKVVNDTYGHQCGDEVLRFATEIIKQHLSETDILARYGGEEIIIYIEEFENEDRVFERIEGIRQHLCSERAGNSQVPIYITASFGISFYPNDGDELDDVVEVADKMLYKVKQNNKNGVLSSAKECVF</sequence>
<evidence type="ECO:0000313" key="1">
    <source>
        <dbReference type="EMBL" id="GKX67794.1"/>
    </source>
</evidence>
<dbReference type="Proteomes" id="UP001058074">
    <property type="component" value="Unassembled WGS sequence"/>
</dbReference>
<comment type="caution">
    <text evidence="1">The sequence shown here is derived from an EMBL/GenBank/DDBJ whole genome shotgun (WGS) entry which is preliminary data.</text>
</comment>
<keyword evidence="2" id="KW-1185">Reference proteome</keyword>
<evidence type="ECO:0000313" key="2">
    <source>
        <dbReference type="Proteomes" id="UP001058074"/>
    </source>
</evidence>
<dbReference type="EMBL" id="BROD01000001">
    <property type="protein sequence ID" value="GKX67794.1"/>
    <property type="molecule type" value="Genomic_DNA"/>
</dbReference>
<name>A0ACB5RFC7_9CLOT</name>
<protein>
    <submittedName>
        <fullName evidence="1">Signal transduction protein</fullName>
    </submittedName>
</protein>
<proteinExistence type="predicted"/>
<gene>
    <name evidence="1" type="ORF">rsdtw13_30520</name>
</gene>
<organism evidence="1 2">
    <name type="scientific">Inconstantimicrobium mannanitabidum</name>
    <dbReference type="NCBI Taxonomy" id="1604901"/>
    <lineage>
        <taxon>Bacteria</taxon>
        <taxon>Bacillati</taxon>
        <taxon>Bacillota</taxon>
        <taxon>Clostridia</taxon>
        <taxon>Eubacteriales</taxon>
        <taxon>Clostridiaceae</taxon>
        <taxon>Inconstantimicrobium</taxon>
    </lineage>
</organism>